<dbReference type="Proteomes" id="UP001281447">
    <property type="component" value="Unassembled WGS sequence"/>
</dbReference>
<keyword evidence="1" id="KW-1133">Transmembrane helix</keyword>
<evidence type="ECO:0008006" key="4">
    <source>
        <dbReference type="Google" id="ProtNLM"/>
    </source>
</evidence>
<keyword evidence="1" id="KW-0472">Membrane</keyword>
<evidence type="ECO:0000256" key="1">
    <source>
        <dbReference type="SAM" id="Phobius"/>
    </source>
</evidence>
<evidence type="ECO:0000313" key="3">
    <source>
        <dbReference type="Proteomes" id="UP001281447"/>
    </source>
</evidence>
<comment type="caution">
    <text evidence="2">The sequence shown here is derived from an EMBL/GenBank/DDBJ whole genome shotgun (WGS) entry which is preliminary data.</text>
</comment>
<dbReference type="RefSeq" id="WP_390352611.1">
    <property type="nucleotide sequence ID" value="NZ_JBHUIZ010000003.1"/>
</dbReference>
<feature type="transmembrane region" description="Helical" evidence="1">
    <location>
        <begin position="7"/>
        <end position="25"/>
    </location>
</feature>
<evidence type="ECO:0000313" key="2">
    <source>
        <dbReference type="EMBL" id="MDY0396084.1"/>
    </source>
</evidence>
<sequence length="59" mass="6895">MKEFLPVLFLIIAIFAFVLNFLALIGLMPLYITLPLFFLAVYLTIFTSTHKNVYRGRIR</sequence>
<feature type="transmembrane region" description="Helical" evidence="1">
    <location>
        <begin position="31"/>
        <end position="49"/>
    </location>
</feature>
<dbReference type="EMBL" id="JAWDIP010000004">
    <property type="protein sequence ID" value="MDY0396084.1"/>
    <property type="molecule type" value="Genomic_DNA"/>
</dbReference>
<proteinExistence type="predicted"/>
<organism evidence="2 3">
    <name type="scientific">Tigheibacillus halophilus</name>
    <dbReference type="NCBI Taxonomy" id="361280"/>
    <lineage>
        <taxon>Bacteria</taxon>
        <taxon>Bacillati</taxon>
        <taxon>Bacillota</taxon>
        <taxon>Bacilli</taxon>
        <taxon>Bacillales</taxon>
        <taxon>Bacillaceae</taxon>
        <taxon>Tigheibacillus</taxon>
    </lineage>
</organism>
<name>A0ABU5CBZ3_9BACI</name>
<reference evidence="2 3" key="1">
    <citation type="submission" date="2023-10" db="EMBL/GenBank/DDBJ databases">
        <title>Virgibacillus halophilus 5B73C genome.</title>
        <authorList>
            <person name="Miliotis G."/>
            <person name="Sengupta P."/>
            <person name="Hameed A."/>
            <person name="Chuvochina M."/>
            <person name="Mcdonagh F."/>
            <person name="Simpson A.C."/>
            <person name="Singh N.K."/>
            <person name="Rekha P.D."/>
            <person name="Raman K."/>
            <person name="Hugenholtz P."/>
            <person name="Venkateswaran K."/>
        </authorList>
    </citation>
    <scope>NUCLEOTIDE SEQUENCE [LARGE SCALE GENOMIC DNA]</scope>
    <source>
        <strain evidence="2 3">5B73C</strain>
    </source>
</reference>
<protein>
    <recommendedName>
        <fullName evidence="4">Membrane protein YizD</fullName>
    </recommendedName>
</protein>
<gene>
    <name evidence="2" type="ORF">RWE15_19100</name>
</gene>
<keyword evidence="3" id="KW-1185">Reference proteome</keyword>
<accession>A0ABU5CBZ3</accession>
<keyword evidence="1" id="KW-0812">Transmembrane</keyword>